<dbReference type="Proteomes" id="UP000660047">
    <property type="component" value="Unassembled WGS sequence"/>
</dbReference>
<protein>
    <submittedName>
        <fullName evidence="2">Uncharacterized protein</fullName>
    </submittedName>
</protein>
<dbReference type="EMBL" id="BLYL01000003">
    <property type="protein sequence ID" value="GFO93753.1"/>
    <property type="molecule type" value="Genomic_DNA"/>
</dbReference>
<gene>
    <name evidence="2" type="ORF">COEU31_07990</name>
</gene>
<reference evidence="2" key="1">
    <citation type="submission" date="2020-06" db="EMBL/GenBank/DDBJ databases">
        <title>Characterization of fructooligosaccharide metabolism and fructooligosaccharide-degrading enzymes in human commensal butyrate producers.</title>
        <authorList>
            <person name="Tanno H."/>
            <person name="Fujii T."/>
            <person name="Hirano K."/>
            <person name="Maeno S."/>
            <person name="Tonozuka T."/>
            <person name="Sakamoto M."/>
            <person name="Ohkuma M."/>
            <person name="Tochio T."/>
            <person name="Endo A."/>
        </authorList>
    </citation>
    <scope>NUCLEOTIDE SEQUENCE</scope>
    <source>
        <strain evidence="2">JCM 31265</strain>
    </source>
</reference>
<feature type="transmembrane region" description="Helical" evidence="1">
    <location>
        <begin position="21"/>
        <end position="39"/>
    </location>
</feature>
<keyword evidence="1" id="KW-1133">Transmembrane helix</keyword>
<dbReference type="RefSeq" id="WP_015533920.1">
    <property type="nucleotide sequence ID" value="NZ_BLYL01000003.1"/>
</dbReference>
<keyword evidence="1" id="KW-0472">Membrane</keyword>
<organism evidence="2 3">
    <name type="scientific">Coprococcus eutactus</name>
    <dbReference type="NCBI Taxonomy" id="33043"/>
    <lineage>
        <taxon>Bacteria</taxon>
        <taxon>Bacillati</taxon>
        <taxon>Bacillota</taxon>
        <taxon>Clostridia</taxon>
        <taxon>Lachnospirales</taxon>
        <taxon>Lachnospiraceae</taxon>
        <taxon>Coprococcus</taxon>
    </lineage>
</organism>
<accession>A0AAI9NXM1</accession>
<name>A0AAI9NXM1_9FIRM</name>
<proteinExistence type="predicted"/>
<evidence type="ECO:0000256" key="1">
    <source>
        <dbReference type="SAM" id="Phobius"/>
    </source>
</evidence>
<feature type="transmembrane region" description="Helical" evidence="1">
    <location>
        <begin position="45"/>
        <end position="65"/>
    </location>
</feature>
<comment type="caution">
    <text evidence="2">The sequence shown here is derived from an EMBL/GenBank/DDBJ whole genome shotgun (WGS) entry which is preliminary data.</text>
</comment>
<sequence length="89" mass="9751">MNNSGQDYNKEEQAIKALQKNYFLCAALTLAVGVGMLAFTSYKVIGIICIVLCVVFGVMGIVLVVKPDMIDVSEDGVMSYKKKDKPDKK</sequence>
<evidence type="ECO:0000313" key="3">
    <source>
        <dbReference type="Proteomes" id="UP000660047"/>
    </source>
</evidence>
<evidence type="ECO:0000313" key="2">
    <source>
        <dbReference type="EMBL" id="GFO93753.1"/>
    </source>
</evidence>
<dbReference type="AlphaFoldDB" id="A0AAI9NXM1"/>
<keyword evidence="1" id="KW-0812">Transmembrane</keyword>